<dbReference type="EMBL" id="JARQAZ010000011">
    <property type="protein sequence ID" value="MDT2771670.1"/>
    <property type="molecule type" value="Genomic_DNA"/>
</dbReference>
<organism evidence="2 3">
    <name type="scientific">Enterococcus pseudoavium</name>
    <dbReference type="NCBI Taxonomy" id="44007"/>
    <lineage>
        <taxon>Bacteria</taxon>
        <taxon>Bacillati</taxon>
        <taxon>Bacillota</taxon>
        <taxon>Bacilli</taxon>
        <taxon>Lactobacillales</taxon>
        <taxon>Enterococcaceae</taxon>
        <taxon>Enterococcus</taxon>
    </lineage>
</organism>
<dbReference type="RefSeq" id="WP_311816128.1">
    <property type="nucleotide sequence ID" value="NZ_JARQAV010000003.1"/>
</dbReference>
<accession>A0ABU3FLN2</accession>
<feature type="transmembrane region" description="Helical" evidence="1">
    <location>
        <begin position="106"/>
        <end position="128"/>
    </location>
</feature>
<dbReference type="Proteomes" id="UP001269061">
    <property type="component" value="Unassembled WGS sequence"/>
</dbReference>
<protein>
    <submittedName>
        <fullName evidence="2">Uncharacterized protein</fullName>
    </submittedName>
</protein>
<evidence type="ECO:0000313" key="3">
    <source>
        <dbReference type="Proteomes" id="UP001269061"/>
    </source>
</evidence>
<feature type="transmembrane region" description="Helical" evidence="1">
    <location>
        <begin position="30"/>
        <end position="53"/>
    </location>
</feature>
<keyword evidence="3" id="KW-1185">Reference proteome</keyword>
<evidence type="ECO:0000313" key="2">
    <source>
        <dbReference type="EMBL" id="MDT2771670.1"/>
    </source>
</evidence>
<gene>
    <name evidence="2" type="ORF">P7H46_12650</name>
</gene>
<feature type="transmembrane region" description="Helical" evidence="1">
    <location>
        <begin position="135"/>
        <end position="157"/>
    </location>
</feature>
<comment type="caution">
    <text evidence="2">The sequence shown here is derived from an EMBL/GenBank/DDBJ whole genome shotgun (WGS) entry which is preliminary data.</text>
</comment>
<feature type="transmembrane region" description="Helical" evidence="1">
    <location>
        <begin position="65"/>
        <end position="84"/>
    </location>
</feature>
<evidence type="ECO:0000256" key="1">
    <source>
        <dbReference type="SAM" id="Phobius"/>
    </source>
</evidence>
<keyword evidence="1" id="KW-0812">Transmembrane</keyword>
<keyword evidence="1" id="KW-0472">Membrane</keyword>
<keyword evidence="1" id="KW-1133">Transmembrane helix</keyword>
<sequence>MLKASLLFVLVFTGLSLVRRTSKNKPTKVALFLEMLATSTLSYLAALILWLGYTSFGFALTSGTSWLLWLLMFVCGVIGVRTLGNRLTHVDQQAKTTTISDFAKELAYHASVFWKLIALIAGITYLTIGSLPNSFVLLSLSFTLAVAIIMESAVNMFQLQH</sequence>
<name>A0ABU3FLN2_9ENTE</name>
<proteinExistence type="predicted"/>
<reference evidence="2 3" key="1">
    <citation type="submission" date="2023-03" db="EMBL/GenBank/DDBJ databases">
        <authorList>
            <person name="Shen W."/>
            <person name="Cai J."/>
        </authorList>
    </citation>
    <scope>NUCLEOTIDE SEQUENCE [LARGE SCALE GENOMIC DNA]</scope>
    <source>
        <strain evidence="2 3">Y59</strain>
    </source>
</reference>